<organism evidence="1 2">
    <name type="scientific">Pseudolycoriella hygida</name>
    <dbReference type="NCBI Taxonomy" id="35572"/>
    <lineage>
        <taxon>Eukaryota</taxon>
        <taxon>Metazoa</taxon>
        <taxon>Ecdysozoa</taxon>
        <taxon>Arthropoda</taxon>
        <taxon>Hexapoda</taxon>
        <taxon>Insecta</taxon>
        <taxon>Pterygota</taxon>
        <taxon>Neoptera</taxon>
        <taxon>Endopterygota</taxon>
        <taxon>Diptera</taxon>
        <taxon>Nematocera</taxon>
        <taxon>Sciaroidea</taxon>
        <taxon>Sciaridae</taxon>
        <taxon>Pseudolycoriella</taxon>
    </lineage>
</organism>
<comment type="caution">
    <text evidence="1">The sequence shown here is derived from an EMBL/GenBank/DDBJ whole genome shotgun (WGS) entry which is preliminary data.</text>
</comment>
<gene>
    <name evidence="1" type="ORF">Bhyg_12875</name>
</gene>
<dbReference type="AlphaFoldDB" id="A0A9Q0S1A2"/>
<evidence type="ECO:0000313" key="2">
    <source>
        <dbReference type="Proteomes" id="UP001151699"/>
    </source>
</evidence>
<protein>
    <submittedName>
        <fullName evidence="1">Uncharacterized protein</fullName>
    </submittedName>
</protein>
<sequence length="23" mass="2681">METYKSVVGTTGDDLRFVFVFRL</sequence>
<evidence type="ECO:0000313" key="1">
    <source>
        <dbReference type="EMBL" id="KAJ6640126.1"/>
    </source>
</evidence>
<keyword evidence="2" id="KW-1185">Reference proteome</keyword>
<dbReference type="Proteomes" id="UP001151699">
    <property type="component" value="Chromosome X"/>
</dbReference>
<dbReference type="EMBL" id="WJQU01000003">
    <property type="protein sequence ID" value="KAJ6640126.1"/>
    <property type="molecule type" value="Genomic_DNA"/>
</dbReference>
<accession>A0A9Q0S1A2</accession>
<reference evidence="1" key="1">
    <citation type="submission" date="2022-07" db="EMBL/GenBank/DDBJ databases">
        <authorList>
            <person name="Trinca V."/>
            <person name="Uliana J.V.C."/>
            <person name="Torres T.T."/>
            <person name="Ward R.J."/>
            <person name="Monesi N."/>
        </authorList>
    </citation>
    <scope>NUCLEOTIDE SEQUENCE</scope>
    <source>
        <strain evidence="1">HSMRA1968</strain>
        <tissue evidence="1">Whole embryos</tissue>
    </source>
</reference>
<name>A0A9Q0S1A2_9DIPT</name>
<proteinExistence type="predicted"/>